<dbReference type="InterPro" id="IPR051310">
    <property type="entry name" value="MCP_chemotaxis"/>
</dbReference>
<evidence type="ECO:0000313" key="8">
    <source>
        <dbReference type="Proteomes" id="UP000186143"/>
    </source>
</evidence>
<organism evidence="7 8">
    <name type="scientific">Xaviernesmea rhizosphaerae</name>
    <dbReference type="NCBI Taxonomy" id="1672749"/>
    <lineage>
        <taxon>Bacteria</taxon>
        <taxon>Pseudomonadati</taxon>
        <taxon>Pseudomonadota</taxon>
        <taxon>Alphaproteobacteria</taxon>
        <taxon>Hyphomicrobiales</taxon>
        <taxon>Rhizobiaceae</taxon>
        <taxon>Rhizobium/Agrobacterium group</taxon>
        <taxon>Xaviernesmea</taxon>
    </lineage>
</organism>
<keyword evidence="4" id="KW-0175">Coiled coil</keyword>
<evidence type="ECO:0000259" key="6">
    <source>
        <dbReference type="PROSITE" id="PS50885"/>
    </source>
</evidence>
<dbReference type="GO" id="GO:0007165">
    <property type="term" value="P:signal transduction"/>
    <property type="evidence" value="ECO:0007669"/>
    <property type="project" value="UniProtKB-KW"/>
</dbReference>
<name>A0A1Q9AM00_9HYPH</name>
<dbReference type="Pfam" id="PF00015">
    <property type="entry name" value="MCPsignal"/>
    <property type="match status" value="1"/>
</dbReference>
<evidence type="ECO:0000256" key="3">
    <source>
        <dbReference type="PROSITE-ProRule" id="PRU00284"/>
    </source>
</evidence>
<dbReference type="RefSeq" id="WP_075634086.1">
    <property type="nucleotide sequence ID" value="NZ_MKIO01000022.1"/>
</dbReference>
<feature type="domain" description="Methyl-accepting transducer" evidence="5">
    <location>
        <begin position="585"/>
        <end position="814"/>
    </location>
</feature>
<feature type="domain" description="HAMP" evidence="6">
    <location>
        <begin position="451"/>
        <end position="500"/>
    </location>
</feature>
<dbReference type="Gene3D" id="1.10.8.500">
    <property type="entry name" value="HAMP domain in histidine kinase"/>
    <property type="match status" value="1"/>
</dbReference>
<evidence type="ECO:0000256" key="1">
    <source>
        <dbReference type="ARBA" id="ARBA00022500"/>
    </source>
</evidence>
<comment type="similarity">
    <text evidence="2">Belongs to the methyl-accepting chemotaxis (MCP) protein family.</text>
</comment>
<dbReference type="GO" id="GO:0006935">
    <property type="term" value="P:chemotaxis"/>
    <property type="evidence" value="ECO:0007669"/>
    <property type="project" value="UniProtKB-KW"/>
</dbReference>
<dbReference type="PRINTS" id="PR00260">
    <property type="entry name" value="CHEMTRNSDUCR"/>
</dbReference>
<keyword evidence="3" id="KW-0807">Transducer</keyword>
<proteinExistence type="inferred from homology"/>
<dbReference type="SMART" id="SM00283">
    <property type="entry name" value="MA"/>
    <property type="match status" value="1"/>
</dbReference>
<dbReference type="SUPFAM" id="SSF58104">
    <property type="entry name" value="Methyl-accepting chemotaxis protein (MCP) signaling domain"/>
    <property type="match status" value="1"/>
</dbReference>
<dbReference type="GO" id="GO:0004888">
    <property type="term" value="F:transmembrane signaling receptor activity"/>
    <property type="evidence" value="ECO:0007669"/>
    <property type="project" value="InterPro"/>
</dbReference>
<dbReference type="OrthoDB" id="3378718at2"/>
<dbReference type="PANTHER" id="PTHR43531:SF11">
    <property type="entry name" value="METHYL-ACCEPTING CHEMOTAXIS PROTEIN 3"/>
    <property type="match status" value="1"/>
</dbReference>
<dbReference type="Proteomes" id="UP000186143">
    <property type="component" value="Unassembled WGS sequence"/>
</dbReference>
<feature type="domain" description="HAMP" evidence="6">
    <location>
        <begin position="528"/>
        <end position="580"/>
    </location>
</feature>
<gene>
    <name evidence="7" type="ORF">BJF92_15510</name>
</gene>
<evidence type="ECO:0000256" key="4">
    <source>
        <dbReference type="SAM" id="Coils"/>
    </source>
</evidence>
<feature type="coiled-coil region" evidence="4">
    <location>
        <begin position="498"/>
        <end position="529"/>
    </location>
</feature>
<dbReference type="Gene3D" id="1.10.287.950">
    <property type="entry name" value="Methyl-accepting chemotaxis protein"/>
    <property type="match status" value="1"/>
</dbReference>
<keyword evidence="1" id="KW-0145">Chemotaxis</keyword>
<protein>
    <submittedName>
        <fullName evidence="7">Chemotaxis protein</fullName>
    </submittedName>
</protein>
<dbReference type="GO" id="GO:0016020">
    <property type="term" value="C:membrane"/>
    <property type="evidence" value="ECO:0007669"/>
    <property type="project" value="InterPro"/>
</dbReference>
<reference evidence="7 8" key="1">
    <citation type="submission" date="2016-09" db="EMBL/GenBank/DDBJ databases">
        <title>Rhizobium sp. nov., a novel species isolated from the rice rhizosphere.</title>
        <authorList>
            <person name="Zhao J."/>
            <person name="Zhang X."/>
        </authorList>
    </citation>
    <scope>NUCLEOTIDE SEQUENCE [LARGE SCALE GENOMIC DNA]</scope>
    <source>
        <strain evidence="7 8">MH17</strain>
    </source>
</reference>
<dbReference type="InterPro" id="IPR003660">
    <property type="entry name" value="HAMP_dom"/>
</dbReference>
<dbReference type="AlphaFoldDB" id="A0A1Q9AM00"/>
<dbReference type="PROSITE" id="PS50885">
    <property type="entry name" value="HAMP"/>
    <property type="match status" value="2"/>
</dbReference>
<evidence type="ECO:0000259" key="5">
    <source>
        <dbReference type="PROSITE" id="PS50111"/>
    </source>
</evidence>
<dbReference type="PROSITE" id="PS50111">
    <property type="entry name" value="CHEMOTAXIS_TRANSDUC_2"/>
    <property type="match status" value="1"/>
</dbReference>
<dbReference type="InterPro" id="IPR004089">
    <property type="entry name" value="MCPsignal_dom"/>
</dbReference>
<dbReference type="PANTHER" id="PTHR43531">
    <property type="entry name" value="PROTEIN ICFG"/>
    <property type="match status" value="1"/>
</dbReference>
<dbReference type="SMART" id="SM00304">
    <property type="entry name" value="HAMP"/>
    <property type="match status" value="2"/>
</dbReference>
<comment type="caution">
    <text evidence="7">The sequence shown here is derived from an EMBL/GenBank/DDBJ whole genome shotgun (WGS) entry which is preliminary data.</text>
</comment>
<dbReference type="Pfam" id="PF00672">
    <property type="entry name" value="HAMP"/>
    <property type="match status" value="1"/>
</dbReference>
<dbReference type="CDD" id="cd06225">
    <property type="entry name" value="HAMP"/>
    <property type="match status" value="1"/>
</dbReference>
<dbReference type="InterPro" id="IPR004090">
    <property type="entry name" value="Chemotax_Me-accpt_rcpt"/>
</dbReference>
<dbReference type="SUPFAM" id="SSF158472">
    <property type="entry name" value="HAMP domain-like"/>
    <property type="match status" value="1"/>
</dbReference>
<accession>A0A1Q9AM00</accession>
<evidence type="ECO:0000256" key="2">
    <source>
        <dbReference type="ARBA" id="ARBA00029447"/>
    </source>
</evidence>
<dbReference type="STRING" id="1672749.BJF92_15510"/>
<dbReference type="EMBL" id="MKIO01000022">
    <property type="protein sequence ID" value="OLP56298.1"/>
    <property type="molecule type" value="Genomic_DNA"/>
</dbReference>
<sequence>MSVDKMLSRYSFQTKVILLLLPFVLSISVVGLTGIWASGLLQNRIETSNNVLQTLTGFRDLAASMHRFLSETTEAALVEVKDRIARQQDTLSLMLNEAQLDGGASDLAKARTTIEETGKYVDELWALHSNKTDLEARMQKSVSIIVSSQANIGEALRKVQRGVQDDENVAKGLLRDAGSIRALQAVALATQEAFASASDSASKRKVVEAALPELRKRIRMTAMALSESERPVVKSLDALLNDLQKTFQANDFSTKAVSDVAEKLRQFREFSATFSPIALRKLNDATDRFAAFSVPGEKAMTVLADGRQLMTSGYSIQIIFARFVLQPTPENQTRLMQEIASMRKDLAKLKQNAGVFPIYAELDARLVPALAVLEEASLRLVDISRERLSTFAQAAAEIDTVWRTLVSFAERQKESAGRDRSDANSISLGTTTIGILISIFAGAGLVVTFKRPIGQITMAMRRLAEGILDTQIVGDTRPDEIGDMARALGVFRANAVSKLQIEQESDRQRAAVEEERQRSEAAKRAFDRQIEHAVEALGAGLELLAKGDISQPIDTVFEGRLEQLRINFNQSLQRLQATIQQVKNTTVVIQRNASEMSAAVDHLAHRTEQQAASLEESAAAVDEVTSIVRASAVRAQEVDEIVRNARHSAVASLSVMEQAITAMGRIEGASDEIVHIIQVMDEIAFQTNLLALNAGIEAARAGESGKGFAVVAHEVRELAQRSGEAARQIKKLIDRTRGEVSVGADLVQQTGTVLSNISTDIETVCELVGSIAMASRNQATALAEVNGTINQMDNTTQRNAAMVEETNAATRLLAEEAAALMEIVDRFQLEGQSSSTRRATRTAA</sequence>
<evidence type="ECO:0000313" key="7">
    <source>
        <dbReference type="EMBL" id="OLP56298.1"/>
    </source>
</evidence>